<feature type="binding site" evidence="4">
    <location>
        <position position="466"/>
    </location>
    <ligand>
        <name>FAD</name>
        <dbReference type="ChEBI" id="CHEBI:57692"/>
    </ligand>
</feature>
<feature type="domain" description="Amine oxidase" evidence="5">
    <location>
        <begin position="54"/>
        <end position="490"/>
    </location>
</feature>
<dbReference type="Gene3D" id="3.50.50.60">
    <property type="entry name" value="FAD/NAD(P)-binding domain"/>
    <property type="match status" value="1"/>
</dbReference>
<dbReference type="InterPro" id="IPR050703">
    <property type="entry name" value="Flavin_MAO"/>
</dbReference>
<dbReference type="Pfam" id="PF01593">
    <property type="entry name" value="Amino_oxidase"/>
    <property type="match status" value="1"/>
</dbReference>
<accession>A0A1G8E4P3</accession>
<dbReference type="InterPro" id="IPR002937">
    <property type="entry name" value="Amino_oxidase"/>
</dbReference>
<gene>
    <name evidence="6" type="ORF">SAMN05444695_102491</name>
</gene>
<sequence>MTNPITRRRMLQGAIAAGTTAVTVGPVASASTADTPPAAGSDAIADAIVIGAGMSGLAAADDLIRAGKRVVVLEARGRAGGRVHNVVTAGGRTIDGGAEFVGPTQNAMRDLAHRFDVVAHPTYNEGHSVFWANGQRALFPAELLPLDYSLPEVARAMAEIDLLCARFPVGEPWRHPQAEYLDGITFEQWVNERVSSPNARMLLGLSCSAVLSVRPHEVSALYMMNYFAAAGDENHPGSFARLLMVDGGAQQEFFDGGAALIPLRWARTMSAAIVYDAPVRSIAQDATSVRVTTDTGTFTARSVIVAMSPAVSSAIDYSPALPPARDLLSSGYTMGSIAKFVAAYERPWWREKGLSGQTIGDGKPVDVTYESYGEGHSLLMGFISADEMRRLDSASDEQFVEECTRSFVDYFGPEARDEMIDHGFMKWDAEQWSRGGPVAVAAPGILTSVGAALREPVGLIHWAGTETADFWTGYMEGAVRSGRRAAAEVLSRPS</sequence>
<evidence type="ECO:0000256" key="4">
    <source>
        <dbReference type="PIRSR" id="PIRSR601613-1"/>
    </source>
</evidence>
<dbReference type="PANTHER" id="PTHR43563">
    <property type="entry name" value="AMINE OXIDASE"/>
    <property type="match status" value="1"/>
</dbReference>
<reference evidence="6 7" key="1">
    <citation type="submission" date="2016-10" db="EMBL/GenBank/DDBJ databases">
        <authorList>
            <person name="de Groot N.N."/>
        </authorList>
    </citation>
    <scope>NUCLEOTIDE SEQUENCE [LARGE SCALE GENOMIC DNA]</scope>
    <source>
        <strain evidence="6 7">DSM 44892</strain>
    </source>
</reference>
<dbReference type="SUPFAM" id="SSF54373">
    <property type="entry name" value="FAD-linked reductases, C-terminal domain"/>
    <property type="match status" value="1"/>
</dbReference>
<dbReference type="PRINTS" id="PR00757">
    <property type="entry name" value="AMINEOXDASEF"/>
</dbReference>
<dbReference type="OrthoDB" id="337830at2"/>
<evidence type="ECO:0000256" key="3">
    <source>
        <dbReference type="ARBA" id="ARBA00023002"/>
    </source>
</evidence>
<dbReference type="PANTHER" id="PTHR43563:SF1">
    <property type="entry name" value="AMINE OXIDASE [FLAVIN-CONTAINING] B"/>
    <property type="match status" value="1"/>
</dbReference>
<evidence type="ECO:0000313" key="7">
    <source>
        <dbReference type="Proteomes" id="UP000183263"/>
    </source>
</evidence>
<feature type="binding site" evidence="4">
    <location>
        <position position="382"/>
    </location>
    <ligand>
        <name>substrate</name>
    </ligand>
</feature>
<feature type="binding site" evidence="4">
    <location>
        <position position="279"/>
    </location>
    <ligand>
        <name>FAD</name>
        <dbReference type="ChEBI" id="CHEBI:57692"/>
    </ligand>
</feature>
<dbReference type="PROSITE" id="PS51318">
    <property type="entry name" value="TAT"/>
    <property type="match status" value="1"/>
</dbReference>
<evidence type="ECO:0000313" key="6">
    <source>
        <dbReference type="EMBL" id="SDH64837.1"/>
    </source>
</evidence>
<dbReference type="SUPFAM" id="SSF51905">
    <property type="entry name" value="FAD/NAD(P)-binding domain"/>
    <property type="match status" value="1"/>
</dbReference>
<keyword evidence="7" id="KW-1185">Reference proteome</keyword>
<name>A0A1G8E4P3_9NOCA</name>
<dbReference type="AlphaFoldDB" id="A0A1G8E4P3"/>
<dbReference type="EMBL" id="FNDN01000002">
    <property type="protein sequence ID" value="SDH64837.1"/>
    <property type="molecule type" value="Genomic_DNA"/>
</dbReference>
<keyword evidence="3" id="KW-0560">Oxidoreductase</keyword>
<evidence type="ECO:0000259" key="5">
    <source>
        <dbReference type="Pfam" id="PF01593"/>
    </source>
</evidence>
<evidence type="ECO:0000256" key="1">
    <source>
        <dbReference type="ARBA" id="ARBA00001974"/>
    </source>
</evidence>
<dbReference type="InterPro" id="IPR006311">
    <property type="entry name" value="TAT_signal"/>
</dbReference>
<proteinExistence type="inferred from homology"/>
<dbReference type="InterPro" id="IPR001613">
    <property type="entry name" value="Flavin_amine_oxidase"/>
</dbReference>
<protein>
    <submittedName>
        <fullName evidence="6">Monoamine oxidase</fullName>
    </submittedName>
</protein>
<dbReference type="GO" id="GO:0016491">
    <property type="term" value="F:oxidoreductase activity"/>
    <property type="evidence" value="ECO:0007669"/>
    <property type="project" value="UniProtKB-KW"/>
</dbReference>
<comment type="similarity">
    <text evidence="2">Belongs to the flavin monoamine oxidase family.</text>
</comment>
<dbReference type="InterPro" id="IPR036188">
    <property type="entry name" value="FAD/NAD-bd_sf"/>
</dbReference>
<feature type="binding site" evidence="4">
    <location>
        <begin position="74"/>
        <end position="75"/>
    </location>
    <ligand>
        <name>FAD</name>
        <dbReference type="ChEBI" id="CHEBI:57692"/>
    </ligand>
</feature>
<dbReference type="RefSeq" id="WP_072739308.1">
    <property type="nucleotide sequence ID" value="NZ_CP048813.1"/>
</dbReference>
<dbReference type="Proteomes" id="UP000183263">
    <property type="component" value="Unassembled WGS sequence"/>
</dbReference>
<evidence type="ECO:0000256" key="2">
    <source>
        <dbReference type="ARBA" id="ARBA00005995"/>
    </source>
</evidence>
<feature type="binding site" evidence="4">
    <location>
        <position position="55"/>
    </location>
    <ligand>
        <name>FAD</name>
        <dbReference type="ChEBI" id="CHEBI:57692"/>
    </ligand>
</feature>
<organism evidence="6 7">
    <name type="scientific">Rhodococcus triatomae</name>
    <dbReference type="NCBI Taxonomy" id="300028"/>
    <lineage>
        <taxon>Bacteria</taxon>
        <taxon>Bacillati</taxon>
        <taxon>Actinomycetota</taxon>
        <taxon>Actinomycetes</taxon>
        <taxon>Mycobacteriales</taxon>
        <taxon>Nocardiaceae</taxon>
        <taxon>Rhodococcus</taxon>
    </lineage>
</organism>
<comment type="cofactor">
    <cofactor evidence="1">
        <name>FAD</name>
        <dbReference type="ChEBI" id="CHEBI:57692"/>
    </cofactor>
</comment>